<organism evidence="2 3">
    <name type="scientific">Algoriphagus taiwanensis</name>
    <dbReference type="NCBI Taxonomy" id="1445656"/>
    <lineage>
        <taxon>Bacteria</taxon>
        <taxon>Pseudomonadati</taxon>
        <taxon>Bacteroidota</taxon>
        <taxon>Cytophagia</taxon>
        <taxon>Cytophagales</taxon>
        <taxon>Cyclobacteriaceae</taxon>
        <taxon>Algoriphagus</taxon>
    </lineage>
</organism>
<dbReference type="PANTHER" id="PTHR34406:SF1">
    <property type="entry name" value="PROTEIN YCEI"/>
    <property type="match status" value="1"/>
</dbReference>
<dbReference type="SUPFAM" id="SSF101874">
    <property type="entry name" value="YceI-like"/>
    <property type="match status" value="1"/>
</dbReference>
<dbReference type="Gene3D" id="2.40.128.110">
    <property type="entry name" value="Lipid/polyisoprenoid-binding, YceI-like"/>
    <property type="match status" value="1"/>
</dbReference>
<evidence type="ECO:0000259" key="1">
    <source>
        <dbReference type="Pfam" id="PF04264"/>
    </source>
</evidence>
<name>A0ABQ6PZZ7_9BACT</name>
<accession>A0ABQ6PZZ7</accession>
<feature type="domain" description="Lipid/polyisoprenoid-binding YceI-like" evidence="1">
    <location>
        <begin position="53"/>
        <end position="186"/>
    </location>
</feature>
<comment type="caution">
    <text evidence="2">The sequence shown here is derived from an EMBL/GenBank/DDBJ whole genome shotgun (WGS) entry which is preliminary data.</text>
</comment>
<dbReference type="RefSeq" id="WP_338227956.1">
    <property type="nucleotide sequence ID" value="NZ_BTPE01000004.1"/>
</dbReference>
<gene>
    <name evidence="2" type="ORF">Ataiwa_14530</name>
</gene>
<keyword evidence="3" id="KW-1185">Reference proteome</keyword>
<proteinExistence type="predicted"/>
<dbReference type="Pfam" id="PF04264">
    <property type="entry name" value="YceI"/>
    <property type="match status" value="1"/>
</dbReference>
<dbReference type="PANTHER" id="PTHR34406">
    <property type="entry name" value="PROTEIN YCEI"/>
    <property type="match status" value="1"/>
</dbReference>
<dbReference type="Proteomes" id="UP001307705">
    <property type="component" value="Unassembled WGS sequence"/>
</dbReference>
<sequence length="192" mass="20711">MMKISKIKSAILLVFLFLLGSEASFSQAKYVMSASPLLKIEGGSTLHDWHMETNQAKGEGVFLLEAGKLKTVQSLTISFQAESLKSGTSGLDKNAYKALKTNSHKEIKFTLKELSGSGTTFTANGDLLIAGATKSVSFPVKMTPSGNQMVFEGELSTKLTYFSIEPPTALLGTVKTDDEIKISFKTGFQPTL</sequence>
<dbReference type="InterPro" id="IPR036761">
    <property type="entry name" value="TTHA0802/YceI-like_sf"/>
</dbReference>
<reference evidence="2 3" key="1">
    <citation type="submission" date="2023-08" db="EMBL/GenBank/DDBJ databases">
        <title>Draft genome sequence of Algoriphagus taiwanensis.</title>
        <authorList>
            <person name="Takatani N."/>
            <person name="Hosokawa M."/>
            <person name="Sawabe T."/>
        </authorList>
    </citation>
    <scope>NUCLEOTIDE SEQUENCE [LARGE SCALE GENOMIC DNA]</scope>
    <source>
        <strain evidence="2 3">JCM 19755</strain>
    </source>
</reference>
<protein>
    <recommendedName>
        <fullName evidence="1">Lipid/polyisoprenoid-binding YceI-like domain-containing protein</fullName>
    </recommendedName>
</protein>
<evidence type="ECO:0000313" key="3">
    <source>
        <dbReference type="Proteomes" id="UP001307705"/>
    </source>
</evidence>
<evidence type="ECO:0000313" key="2">
    <source>
        <dbReference type="EMBL" id="GMQ33181.1"/>
    </source>
</evidence>
<dbReference type="InterPro" id="IPR007372">
    <property type="entry name" value="Lipid/polyisoprenoid-bd_YceI"/>
</dbReference>
<dbReference type="EMBL" id="BTPE01000004">
    <property type="protein sequence ID" value="GMQ33181.1"/>
    <property type="molecule type" value="Genomic_DNA"/>
</dbReference>